<evidence type="ECO:0000313" key="1">
    <source>
        <dbReference type="EMBL" id="GJS95351.1"/>
    </source>
</evidence>
<proteinExistence type="predicted"/>
<reference evidence="1" key="1">
    <citation type="journal article" date="2022" name="Int. J. Mol. Sci.">
        <title>Draft Genome of Tanacetum Coccineum: Genomic Comparison of Closely Related Tanacetum-Family Plants.</title>
        <authorList>
            <person name="Yamashiro T."/>
            <person name="Shiraishi A."/>
            <person name="Nakayama K."/>
            <person name="Satake H."/>
        </authorList>
    </citation>
    <scope>NUCLEOTIDE SEQUENCE</scope>
</reference>
<sequence length="115" mass="12980">MKIIGLYVRPFETRLCRQQWLSFLYIKSCVIGCPVEGIVPPSKVANVAKELHGQDLGTEYRDQMQFNDAELHSDTSLGIGVDQSPSIHGLSRQQGSPDCYMFNNMFSHEVPYIIS</sequence>
<comment type="caution">
    <text evidence="1">The sequence shown here is derived from an EMBL/GenBank/DDBJ whole genome shotgun (WGS) entry which is preliminary data.</text>
</comment>
<evidence type="ECO:0000313" key="2">
    <source>
        <dbReference type="Proteomes" id="UP001151760"/>
    </source>
</evidence>
<reference evidence="1" key="2">
    <citation type="submission" date="2022-01" db="EMBL/GenBank/DDBJ databases">
        <authorList>
            <person name="Yamashiro T."/>
            <person name="Shiraishi A."/>
            <person name="Satake H."/>
            <person name="Nakayama K."/>
        </authorList>
    </citation>
    <scope>NUCLEOTIDE SEQUENCE</scope>
</reference>
<keyword evidence="2" id="KW-1185">Reference proteome</keyword>
<accession>A0ABQ5A0U2</accession>
<name>A0ABQ5A0U2_9ASTR</name>
<protein>
    <submittedName>
        <fullName evidence="1">Uncharacterized protein</fullName>
    </submittedName>
</protein>
<dbReference type="EMBL" id="BQNB010011802">
    <property type="protein sequence ID" value="GJS95351.1"/>
    <property type="molecule type" value="Genomic_DNA"/>
</dbReference>
<gene>
    <name evidence="1" type="ORF">Tco_0802319</name>
</gene>
<organism evidence="1 2">
    <name type="scientific">Tanacetum coccineum</name>
    <dbReference type="NCBI Taxonomy" id="301880"/>
    <lineage>
        <taxon>Eukaryota</taxon>
        <taxon>Viridiplantae</taxon>
        <taxon>Streptophyta</taxon>
        <taxon>Embryophyta</taxon>
        <taxon>Tracheophyta</taxon>
        <taxon>Spermatophyta</taxon>
        <taxon>Magnoliopsida</taxon>
        <taxon>eudicotyledons</taxon>
        <taxon>Gunneridae</taxon>
        <taxon>Pentapetalae</taxon>
        <taxon>asterids</taxon>
        <taxon>campanulids</taxon>
        <taxon>Asterales</taxon>
        <taxon>Asteraceae</taxon>
        <taxon>Asteroideae</taxon>
        <taxon>Anthemideae</taxon>
        <taxon>Anthemidinae</taxon>
        <taxon>Tanacetum</taxon>
    </lineage>
</organism>
<dbReference type="Proteomes" id="UP001151760">
    <property type="component" value="Unassembled WGS sequence"/>
</dbReference>